<evidence type="ECO:0000313" key="2">
    <source>
        <dbReference type="EMBL" id="GGN66351.1"/>
    </source>
</evidence>
<keyword evidence="3" id="KW-1185">Reference proteome</keyword>
<accession>A0ABQ2K374</accession>
<dbReference type="EMBL" id="BMNE01000001">
    <property type="protein sequence ID" value="GGN66351.1"/>
    <property type="molecule type" value="Genomic_DNA"/>
</dbReference>
<name>A0ABQ2K374_9NOCA</name>
<proteinExistence type="predicted"/>
<dbReference type="RefSeq" id="WP_189022635.1">
    <property type="nucleotide sequence ID" value="NZ_BMNE01000001.1"/>
</dbReference>
<gene>
    <name evidence="2" type="ORF">GCM10011610_01230</name>
</gene>
<comment type="caution">
    <text evidence="2">The sequence shown here is derived from an EMBL/GenBank/DDBJ whole genome shotgun (WGS) entry which is preliminary data.</text>
</comment>
<evidence type="ECO:0000313" key="3">
    <source>
        <dbReference type="Proteomes" id="UP000658127"/>
    </source>
</evidence>
<sequence length="262" mass="28765">MAWATHRRTAAATQSRHRQPARPPHSTQSRPRPIHPDNAALRGAAELSWRIARHRGLLANAADHTDSGLLIDVAELWELFVLHCARRVFGSAHVTHGTRLTNSGALLRAIDNPARTLGRLYPDLVIGPLHHPWAIVDAKYKRLIDPVGVVREDLYQINAHLGTHTSAPLPLGMLAYVEFPGQPLPREQKDSAHGPPPSATQSDSNACRSPKTAALQHYSSWFGVHPTMRRADKSCCQVLSAAASSRSPVGHDVARWATILFK</sequence>
<dbReference type="Pfam" id="PF10117">
    <property type="entry name" value="McrBC"/>
    <property type="match status" value="1"/>
</dbReference>
<feature type="region of interest" description="Disordered" evidence="1">
    <location>
        <begin position="1"/>
        <end position="37"/>
    </location>
</feature>
<evidence type="ECO:0000256" key="1">
    <source>
        <dbReference type="SAM" id="MobiDB-lite"/>
    </source>
</evidence>
<feature type="region of interest" description="Disordered" evidence="1">
    <location>
        <begin position="184"/>
        <end position="209"/>
    </location>
</feature>
<feature type="compositionally biased region" description="Basic residues" evidence="1">
    <location>
        <begin position="1"/>
        <end position="20"/>
    </location>
</feature>
<dbReference type="Proteomes" id="UP000658127">
    <property type="component" value="Unassembled WGS sequence"/>
</dbReference>
<reference evidence="3" key="1">
    <citation type="journal article" date="2019" name="Int. J. Syst. Evol. Microbiol.">
        <title>The Global Catalogue of Microorganisms (GCM) 10K type strain sequencing project: providing services to taxonomists for standard genome sequencing and annotation.</title>
        <authorList>
            <consortium name="The Broad Institute Genomics Platform"/>
            <consortium name="The Broad Institute Genome Sequencing Center for Infectious Disease"/>
            <person name="Wu L."/>
            <person name="Ma J."/>
        </authorList>
    </citation>
    <scope>NUCLEOTIDE SEQUENCE [LARGE SCALE GENOMIC DNA]</scope>
    <source>
        <strain evidence="3">CGMCC 4.7329</strain>
    </source>
</reference>
<organism evidence="2 3">
    <name type="scientific">Nocardia rhizosphaerihabitans</name>
    <dbReference type="NCBI Taxonomy" id="1691570"/>
    <lineage>
        <taxon>Bacteria</taxon>
        <taxon>Bacillati</taxon>
        <taxon>Actinomycetota</taxon>
        <taxon>Actinomycetes</taxon>
        <taxon>Mycobacteriales</taxon>
        <taxon>Nocardiaceae</taxon>
        <taxon>Nocardia</taxon>
    </lineage>
</organism>
<protein>
    <recommendedName>
        <fullName evidence="4">McrBC 5-methylcytosine restriction system component</fullName>
    </recommendedName>
</protein>
<dbReference type="InterPro" id="IPR019292">
    <property type="entry name" value="McrC"/>
</dbReference>
<evidence type="ECO:0008006" key="4">
    <source>
        <dbReference type="Google" id="ProtNLM"/>
    </source>
</evidence>